<dbReference type="InterPro" id="IPR016024">
    <property type="entry name" value="ARM-type_fold"/>
</dbReference>
<dbReference type="Gene3D" id="1.25.10.10">
    <property type="entry name" value="Leucine-rich Repeat Variant"/>
    <property type="match status" value="1"/>
</dbReference>
<dbReference type="SUPFAM" id="SSF48371">
    <property type="entry name" value="ARM repeat"/>
    <property type="match status" value="1"/>
</dbReference>
<evidence type="ECO:0008006" key="3">
    <source>
        <dbReference type="Google" id="ProtNLM"/>
    </source>
</evidence>
<dbReference type="GO" id="GO:0019888">
    <property type="term" value="F:protein phosphatase regulator activity"/>
    <property type="evidence" value="ECO:0007669"/>
    <property type="project" value="InterPro"/>
</dbReference>
<accession>A0A7J7NJ28</accession>
<dbReference type="GO" id="GO:0007165">
    <property type="term" value="P:signal transduction"/>
    <property type="evidence" value="ECO:0007669"/>
    <property type="project" value="InterPro"/>
</dbReference>
<evidence type="ECO:0000313" key="1">
    <source>
        <dbReference type="EMBL" id="KAF6166982.1"/>
    </source>
</evidence>
<dbReference type="InterPro" id="IPR011989">
    <property type="entry name" value="ARM-like"/>
</dbReference>
<dbReference type="AlphaFoldDB" id="A0A7J7NJ28"/>
<dbReference type="Pfam" id="PF01603">
    <property type="entry name" value="B56"/>
    <property type="match status" value="1"/>
</dbReference>
<evidence type="ECO:0000313" key="2">
    <source>
        <dbReference type="Proteomes" id="UP000541444"/>
    </source>
</evidence>
<name>A0A7J7NJ28_9MAGN</name>
<reference evidence="1 2" key="1">
    <citation type="journal article" date="2020" name="IScience">
        <title>Genome Sequencing of the Endangered Kingdonia uniflora (Circaeasteraceae, Ranunculales) Reveals Potential Mechanisms of Evolutionary Specialization.</title>
        <authorList>
            <person name="Sun Y."/>
            <person name="Deng T."/>
            <person name="Zhang A."/>
            <person name="Moore M.J."/>
            <person name="Landis J.B."/>
            <person name="Lin N."/>
            <person name="Zhang H."/>
            <person name="Zhang X."/>
            <person name="Huang J."/>
            <person name="Zhang X."/>
            <person name="Sun H."/>
            <person name="Wang H."/>
        </authorList>
    </citation>
    <scope>NUCLEOTIDE SEQUENCE [LARGE SCALE GENOMIC DNA]</scope>
    <source>
        <strain evidence="1">TB1705</strain>
        <tissue evidence="1">Leaf</tissue>
    </source>
</reference>
<comment type="caution">
    <text evidence="1">The sequence shown here is derived from an EMBL/GenBank/DDBJ whole genome shotgun (WGS) entry which is preliminary data.</text>
</comment>
<dbReference type="InterPro" id="IPR002554">
    <property type="entry name" value="PP2A_B56"/>
</dbReference>
<dbReference type="Proteomes" id="UP000541444">
    <property type="component" value="Unassembled WGS sequence"/>
</dbReference>
<dbReference type="EMBL" id="JACGCM010000767">
    <property type="protein sequence ID" value="KAF6166982.1"/>
    <property type="molecule type" value="Genomic_DNA"/>
</dbReference>
<sequence>MFLGELEEVLEMTNMVEFQKNMIPLFRRIGCCLNNSHFQVAERALFLWNNDHIVSLIANNRQILLPLIFPALEWNTHNHWNQAVLNLTLNVKKMFSEMDSDLLLFCERKFEDEEANLRVAAEKRRATWARLESVASFQPVTGNTAVLVKPTTDFIMC</sequence>
<dbReference type="PANTHER" id="PTHR10257">
    <property type="entry name" value="SERINE/THREONINE PROTEIN PHOSPHATASE 2A PP2A REGULATORY SUBUNIT B"/>
    <property type="match status" value="1"/>
</dbReference>
<dbReference type="OrthoDB" id="10264446at2759"/>
<dbReference type="PANTHER" id="PTHR10257:SF31">
    <property type="entry name" value="SERINE_THREONINE PROTEIN PHOSPHATASE 2A 57 KDA REGULATORY SUBUNIT B' KAPPA ISOFORM"/>
    <property type="match status" value="1"/>
</dbReference>
<protein>
    <recommendedName>
        <fullName evidence="3">Serine/threonine protein phosphatase 2A regulatory subunit</fullName>
    </recommendedName>
</protein>
<gene>
    <name evidence="1" type="ORF">GIB67_030675</name>
</gene>
<organism evidence="1 2">
    <name type="scientific">Kingdonia uniflora</name>
    <dbReference type="NCBI Taxonomy" id="39325"/>
    <lineage>
        <taxon>Eukaryota</taxon>
        <taxon>Viridiplantae</taxon>
        <taxon>Streptophyta</taxon>
        <taxon>Embryophyta</taxon>
        <taxon>Tracheophyta</taxon>
        <taxon>Spermatophyta</taxon>
        <taxon>Magnoliopsida</taxon>
        <taxon>Ranunculales</taxon>
        <taxon>Circaeasteraceae</taxon>
        <taxon>Kingdonia</taxon>
    </lineage>
</organism>
<proteinExistence type="predicted"/>
<dbReference type="GO" id="GO:0000159">
    <property type="term" value="C:protein phosphatase type 2A complex"/>
    <property type="evidence" value="ECO:0007669"/>
    <property type="project" value="InterPro"/>
</dbReference>
<keyword evidence="2" id="KW-1185">Reference proteome</keyword>